<evidence type="ECO:0000256" key="1">
    <source>
        <dbReference type="ARBA" id="ARBA00002151"/>
    </source>
</evidence>
<dbReference type="NCBIfam" id="TIGR00326">
    <property type="entry name" value="eubact_ribD"/>
    <property type="match status" value="1"/>
</dbReference>
<dbReference type="CDD" id="cd01284">
    <property type="entry name" value="Riboflavin_deaminase-reductase"/>
    <property type="match status" value="1"/>
</dbReference>
<dbReference type="UniPathway" id="UPA00275">
    <property type="reaction ID" value="UER00401"/>
</dbReference>
<comment type="pathway">
    <text evidence="3 12">Cofactor biosynthesis; riboflavin biosynthesis; 5-amino-6-(D-ribitylamino)uracil from GTP: step 3/4.</text>
</comment>
<dbReference type="SUPFAM" id="SSF53597">
    <property type="entry name" value="Dihydrofolate reductase-like"/>
    <property type="match status" value="1"/>
</dbReference>
<keyword evidence="6 12" id="KW-0686">Riboflavin biosynthesis</keyword>
<dbReference type="GO" id="GO:0009231">
    <property type="term" value="P:riboflavin biosynthetic process"/>
    <property type="evidence" value="ECO:0007669"/>
    <property type="project" value="UniProtKB-UniPathway"/>
</dbReference>
<sequence length="365" mass="40875">MKKAIELAKKGEFTTAPNPNVGCIIVNNNEIVGQGWHCQTGKEHAEIIALNMAGSKAIGSTMYVTLEPCSNFGHTPPCFNIIKKSGITKIVIATQDPNPLNSGKSISFLANSNIQVKINILANESKKINKGFFKRMETGLPFVQLKLGASIDGRTATVHGHSKWITSIQSRKDVQYYRAKSSAILSSSNTILNDNPYLTVRLEEIDKTVMLQKEIKNTFKQPIRIIIDSQNKIKNNYNCINQQGNVFLIRTKKDCHKWPANVQQIIVKATNKKIDLKNLFLLLGTYQINNIWVEAGPTLSGLLIEKKIIDELIIYISPKILGHTSKPLFIIEKTLKLPPNFIKLSFTDVRKIGPDIRITIKPIYL</sequence>
<feature type="binding site" evidence="14">
    <location>
        <position position="162"/>
    </location>
    <ligand>
        <name>substrate</name>
    </ligand>
</feature>
<comment type="similarity">
    <text evidence="4 12">In the N-terminal section; belongs to the cytidine and deoxycytidylate deaminase family.</text>
</comment>
<feature type="active site" description="Proton donor" evidence="13">
    <location>
        <position position="46"/>
    </location>
</feature>
<gene>
    <name evidence="17" type="primary">ribD1</name>
    <name evidence="17" type="ORF">BUCNMO_350</name>
</gene>
<dbReference type="RefSeq" id="WP_232037626.1">
    <property type="nucleotide sequence ID" value="NZ_AP019379.1"/>
</dbReference>
<dbReference type="InterPro" id="IPR002734">
    <property type="entry name" value="RibDG_C"/>
</dbReference>
<evidence type="ECO:0000256" key="9">
    <source>
        <dbReference type="ARBA" id="ARBA00022857"/>
    </source>
</evidence>
<feature type="binding site" evidence="15">
    <location>
        <position position="78"/>
    </location>
    <ligand>
        <name>Zn(2+)</name>
        <dbReference type="ChEBI" id="CHEBI:29105"/>
        <note>catalytic</note>
    </ligand>
</feature>
<dbReference type="InterPro" id="IPR002125">
    <property type="entry name" value="CMP_dCMP_dom"/>
</dbReference>
<dbReference type="Pfam" id="PF00383">
    <property type="entry name" value="dCMP_cyt_deam_1"/>
    <property type="match status" value="1"/>
</dbReference>
<evidence type="ECO:0000256" key="6">
    <source>
        <dbReference type="ARBA" id="ARBA00022619"/>
    </source>
</evidence>
<evidence type="ECO:0000256" key="12">
    <source>
        <dbReference type="PIRNR" id="PIRNR006769"/>
    </source>
</evidence>
<dbReference type="InterPro" id="IPR016193">
    <property type="entry name" value="Cytidine_deaminase-like"/>
</dbReference>
<feature type="binding site" evidence="14">
    <location>
        <position position="164"/>
    </location>
    <ligand>
        <name>NADP(+)</name>
        <dbReference type="ChEBI" id="CHEBI:58349"/>
    </ligand>
</feature>
<dbReference type="NCBIfam" id="TIGR00227">
    <property type="entry name" value="ribD_Cterm"/>
    <property type="match status" value="1"/>
</dbReference>
<feature type="domain" description="CMP/dCMP-type deaminase" evidence="16">
    <location>
        <begin position="1"/>
        <end position="108"/>
    </location>
</feature>
<comment type="pathway">
    <text evidence="2 12">Cofactor biosynthesis; riboflavin biosynthesis; 5-amino-6-(D-ribitylamino)uracil from GTP: step 2/4.</text>
</comment>
<evidence type="ECO:0000256" key="10">
    <source>
        <dbReference type="ARBA" id="ARBA00023002"/>
    </source>
</evidence>
<keyword evidence="7 12" id="KW-0479">Metal-binding</keyword>
<dbReference type="GO" id="GO:0008703">
    <property type="term" value="F:5-amino-6-(5-phosphoribosylamino)uracil reductase activity"/>
    <property type="evidence" value="ECO:0007669"/>
    <property type="project" value="UniProtKB-EC"/>
</dbReference>
<dbReference type="Pfam" id="PF01872">
    <property type="entry name" value="RibD_C"/>
    <property type="match status" value="1"/>
</dbReference>
<comment type="similarity">
    <text evidence="5 12">In the C-terminal section; belongs to the HTP reductase family.</text>
</comment>
<dbReference type="AlphaFoldDB" id="A0A455TAK6"/>
<feature type="binding site" evidence="15">
    <location>
        <position position="44"/>
    </location>
    <ligand>
        <name>Zn(2+)</name>
        <dbReference type="ChEBI" id="CHEBI:29105"/>
        <note>catalytic</note>
    </ligand>
</feature>
<evidence type="ECO:0000256" key="14">
    <source>
        <dbReference type="PIRSR" id="PIRSR006769-2"/>
    </source>
</evidence>
<evidence type="ECO:0000313" key="17">
    <source>
        <dbReference type="EMBL" id="BBI01352.1"/>
    </source>
</evidence>
<keyword evidence="12" id="KW-0378">Hydrolase</keyword>
<dbReference type="Gene3D" id="3.40.140.10">
    <property type="entry name" value="Cytidine Deaminase, domain 2"/>
    <property type="match status" value="1"/>
</dbReference>
<dbReference type="GO" id="GO:0050661">
    <property type="term" value="F:NADP binding"/>
    <property type="evidence" value="ECO:0007669"/>
    <property type="project" value="InterPro"/>
</dbReference>
<feature type="binding site" evidence="14">
    <location>
        <position position="148"/>
    </location>
    <ligand>
        <name>NADP(+)</name>
        <dbReference type="ChEBI" id="CHEBI:58349"/>
    </ligand>
</feature>
<dbReference type="PROSITE" id="PS51747">
    <property type="entry name" value="CYT_DCMP_DEAMINASES_2"/>
    <property type="match status" value="1"/>
</dbReference>
<proteinExistence type="inferred from homology"/>
<evidence type="ECO:0000256" key="5">
    <source>
        <dbReference type="ARBA" id="ARBA00007417"/>
    </source>
</evidence>
<evidence type="ECO:0000256" key="11">
    <source>
        <dbReference type="ARBA" id="ARBA00023268"/>
    </source>
</evidence>
<comment type="catalytic activity">
    <reaction evidence="12">
        <text>5-amino-6-(5-phospho-D-ribitylamino)uracil + NADP(+) = 5-amino-6-(5-phospho-D-ribosylamino)uracil + NADPH + H(+)</text>
        <dbReference type="Rhea" id="RHEA:17845"/>
        <dbReference type="ChEBI" id="CHEBI:15378"/>
        <dbReference type="ChEBI" id="CHEBI:57783"/>
        <dbReference type="ChEBI" id="CHEBI:58349"/>
        <dbReference type="ChEBI" id="CHEBI:58421"/>
        <dbReference type="ChEBI" id="CHEBI:58453"/>
        <dbReference type="EC" id="1.1.1.193"/>
    </reaction>
</comment>
<dbReference type="InterPro" id="IPR004794">
    <property type="entry name" value="Eubact_RibD"/>
</dbReference>
<dbReference type="InterPro" id="IPR016192">
    <property type="entry name" value="APOBEC/CMP_deaminase_Zn-bd"/>
</dbReference>
<feature type="binding site" evidence="15">
    <location>
        <position position="69"/>
    </location>
    <ligand>
        <name>Zn(2+)</name>
        <dbReference type="ChEBI" id="CHEBI:29105"/>
        <note>catalytic</note>
    </ligand>
</feature>
<dbReference type="InterPro" id="IPR024072">
    <property type="entry name" value="DHFR-like_dom_sf"/>
</dbReference>
<feature type="binding site" evidence="14">
    <location>
        <position position="178"/>
    </location>
    <ligand>
        <name>substrate</name>
    </ligand>
</feature>
<dbReference type="EC" id="1.1.1.193" evidence="12"/>
<accession>A0A455TAK6</accession>
<dbReference type="Proteomes" id="UP000317544">
    <property type="component" value="Chromosome"/>
</dbReference>
<reference evidence="17 18" key="1">
    <citation type="journal article" date="2019" name="Proc. Natl. Acad. Sci. U.S.A.">
        <title>Exaggeration and cooption of innate immunity for social defense.</title>
        <authorList>
            <person name="Kutsukake M."/>
            <person name="Moriyama M."/>
            <person name="Shigenobu S."/>
            <person name="Meng X.-Y."/>
            <person name="Nikoh N."/>
            <person name="Noda C."/>
            <person name="Kobayashi S."/>
            <person name="Fukatsu T."/>
        </authorList>
    </citation>
    <scope>NUCLEOTIDE SEQUENCE [LARGE SCALE GENOMIC DNA]</scope>
    <source>
        <strain evidence="17 18">Nmo</strain>
    </source>
</reference>
<dbReference type="GO" id="GO:0008835">
    <property type="term" value="F:diaminohydroxyphosphoribosylaminopyrimidine deaminase activity"/>
    <property type="evidence" value="ECO:0007669"/>
    <property type="project" value="UniProtKB-EC"/>
</dbReference>
<evidence type="ECO:0000256" key="8">
    <source>
        <dbReference type="ARBA" id="ARBA00022833"/>
    </source>
</evidence>
<dbReference type="SUPFAM" id="SSF53927">
    <property type="entry name" value="Cytidine deaminase-like"/>
    <property type="match status" value="1"/>
</dbReference>
<keyword evidence="18" id="KW-1185">Reference proteome</keyword>
<evidence type="ECO:0000256" key="13">
    <source>
        <dbReference type="PIRSR" id="PIRSR006769-1"/>
    </source>
</evidence>
<evidence type="ECO:0000256" key="4">
    <source>
        <dbReference type="ARBA" id="ARBA00005259"/>
    </source>
</evidence>
<keyword evidence="11" id="KW-0511">Multifunctional enzyme</keyword>
<dbReference type="PANTHER" id="PTHR38011:SF7">
    <property type="entry name" value="2,5-DIAMINO-6-RIBOSYLAMINO-4(3H)-PYRIMIDINONE 5'-PHOSPHATE REDUCTASE"/>
    <property type="match status" value="1"/>
</dbReference>
<protein>
    <recommendedName>
        <fullName evidence="12">Riboflavin biosynthesis protein RibD</fullName>
    </recommendedName>
    <domain>
        <recommendedName>
            <fullName evidence="12">Diaminohydroxyphosphoribosylaminopyrimidine deaminase</fullName>
            <shortName evidence="12">DRAP deaminase</shortName>
            <ecNumber evidence="12">3.5.4.26</ecNumber>
        </recommendedName>
        <alternativeName>
            <fullName evidence="12">Riboflavin-specific deaminase</fullName>
        </alternativeName>
    </domain>
    <domain>
        <recommendedName>
            <fullName evidence="12">5-amino-6-(5-phosphoribosylamino)uracil reductase</fullName>
            <ecNumber evidence="12">1.1.1.193</ecNumber>
        </recommendedName>
        <alternativeName>
            <fullName evidence="12">HTP reductase</fullName>
        </alternativeName>
    </domain>
</protein>
<keyword evidence="8 12" id="KW-0862">Zinc</keyword>
<evidence type="ECO:0000259" key="16">
    <source>
        <dbReference type="PROSITE" id="PS51747"/>
    </source>
</evidence>
<dbReference type="Gene3D" id="3.40.430.10">
    <property type="entry name" value="Dihydrofolate Reductase, subunit A"/>
    <property type="match status" value="1"/>
</dbReference>
<keyword evidence="9 12" id="KW-0521">NADP</keyword>
<feature type="binding site" evidence="14">
    <location>
        <position position="198"/>
    </location>
    <ligand>
        <name>substrate</name>
    </ligand>
</feature>
<dbReference type="InterPro" id="IPR050765">
    <property type="entry name" value="Riboflavin_Biosynth_HTPR"/>
</dbReference>
<comment type="catalytic activity">
    <reaction evidence="12">
        <text>2,5-diamino-6-hydroxy-4-(5-phosphoribosylamino)-pyrimidine + H2O + H(+) = 5-amino-6-(5-phospho-D-ribosylamino)uracil + NH4(+)</text>
        <dbReference type="Rhea" id="RHEA:21868"/>
        <dbReference type="ChEBI" id="CHEBI:15377"/>
        <dbReference type="ChEBI" id="CHEBI:15378"/>
        <dbReference type="ChEBI" id="CHEBI:28938"/>
        <dbReference type="ChEBI" id="CHEBI:58453"/>
        <dbReference type="ChEBI" id="CHEBI:58614"/>
        <dbReference type="EC" id="3.5.4.26"/>
    </reaction>
</comment>
<feature type="binding site" evidence="14">
    <location>
        <position position="294"/>
    </location>
    <ligand>
        <name>substrate</name>
    </ligand>
</feature>
<evidence type="ECO:0000256" key="3">
    <source>
        <dbReference type="ARBA" id="ARBA00004910"/>
    </source>
</evidence>
<dbReference type="PANTHER" id="PTHR38011">
    <property type="entry name" value="DIHYDROFOLATE REDUCTASE FAMILY PROTEIN (AFU_ORTHOLOGUE AFUA_8G06820)"/>
    <property type="match status" value="1"/>
</dbReference>
<feature type="binding site" evidence="14">
    <location>
        <position position="201"/>
    </location>
    <ligand>
        <name>substrate</name>
    </ligand>
</feature>
<dbReference type="GO" id="GO:0008270">
    <property type="term" value="F:zinc ion binding"/>
    <property type="evidence" value="ECO:0007669"/>
    <property type="project" value="InterPro"/>
</dbReference>
<dbReference type="InterPro" id="IPR011549">
    <property type="entry name" value="RibD_C"/>
</dbReference>
<evidence type="ECO:0000313" key="18">
    <source>
        <dbReference type="Proteomes" id="UP000317544"/>
    </source>
</evidence>
<organism evidence="17 18">
    <name type="scientific">Buchnera aphidicola</name>
    <name type="common">Nipponaphis monzeni</name>
    <dbReference type="NCBI Taxonomy" id="2495405"/>
    <lineage>
        <taxon>Bacteria</taxon>
        <taxon>Pseudomonadati</taxon>
        <taxon>Pseudomonadota</taxon>
        <taxon>Gammaproteobacteria</taxon>
        <taxon>Enterobacterales</taxon>
        <taxon>Erwiniaceae</taxon>
        <taxon>Buchnera</taxon>
    </lineage>
</organism>
<evidence type="ECO:0000256" key="2">
    <source>
        <dbReference type="ARBA" id="ARBA00004882"/>
    </source>
</evidence>
<evidence type="ECO:0000256" key="15">
    <source>
        <dbReference type="PIRSR" id="PIRSR006769-3"/>
    </source>
</evidence>
<dbReference type="PROSITE" id="PS00903">
    <property type="entry name" value="CYT_DCMP_DEAMINASES_1"/>
    <property type="match status" value="1"/>
</dbReference>
<dbReference type="EMBL" id="AP019379">
    <property type="protein sequence ID" value="BBI01352.1"/>
    <property type="molecule type" value="Genomic_DNA"/>
</dbReference>
<comment type="function">
    <text evidence="1 12">Converts 2,5-diamino-6-(ribosylamino)-4(3h)-pyrimidinone 5'-phosphate into 5-amino-6-(ribosylamino)-2,4(1h,3h)-pyrimidinedione 5'-phosphate.</text>
</comment>
<name>A0A455TAK6_9GAMM</name>
<feature type="binding site" evidence="14">
    <location>
        <position position="190"/>
    </location>
    <ligand>
        <name>NADP(+)</name>
        <dbReference type="ChEBI" id="CHEBI:58349"/>
    </ligand>
</feature>
<feature type="binding site" evidence="14">
    <location>
        <position position="229"/>
    </location>
    <ligand>
        <name>NADP(+)</name>
        <dbReference type="ChEBI" id="CHEBI:58349"/>
    </ligand>
</feature>
<dbReference type="EC" id="3.5.4.26" evidence="12"/>
<comment type="cofactor">
    <cofactor evidence="12 15">
        <name>Zn(2+)</name>
        <dbReference type="ChEBI" id="CHEBI:29105"/>
    </cofactor>
    <text evidence="12 15">Binds 1 zinc ion.</text>
</comment>
<feature type="binding site" evidence="14">
    <location>
        <position position="194"/>
    </location>
    <ligand>
        <name>NADP(+)</name>
        <dbReference type="ChEBI" id="CHEBI:58349"/>
    </ligand>
</feature>
<evidence type="ECO:0000256" key="7">
    <source>
        <dbReference type="ARBA" id="ARBA00022723"/>
    </source>
</evidence>
<keyword evidence="10 12" id="KW-0560">Oxidoreductase</keyword>
<dbReference type="PIRSF" id="PIRSF006769">
    <property type="entry name" value="RibD"/>
    <property type="match status" value="1"/>
</dbReference>